<feature type="domain" description="PH" evidence="9">
    <location>
        <begin position="51"/>
        <end position="204"/>
    </location>
</feature>
<keyword evidence="6" id="KW-0446">Lipid-binding</keyword>
<sequence>MRVKEMHQLCCISLESPGIGNHSPERMAARLFQTRSFPAVGSLGNAAQRWETTVAGVLYKWTNYGKGWRSRWFLLRNGVLSYAKIRCPENLNLLTSSDDISFIGEISTNRLARVDRVAPATRRKHRKASSSSRVVHLKSGSHQQVAIEGTVDYVVALGKISSFRESKSDDRRFYIFTATKTLHLRTDSRNDRVAWIQALVSTRGLYPHQALNDHLLLTPNDISVSTDRLKSRLLEEGTSENLVKECEQIMLSEFSEMQGQLEVLCQERSNLLDTIRQLEVISYLVLYSGVLVTIFLYIGIETILPEHADFIYHTSLDSGIIICTIAVYNLLVSECSTTESSDDIEKQEMEEVSDEDEISYYDTIDCFTECESERAINEVDRCREASTQCTDTENIYPEKMVCNYKHPQIARRKKLPDPVEKEKGVSLWSMIKDNVGKDLTRVCLPVYFNEPISSLQKCCEDLEYSYLLDLAHEYGKSGNGLLRALYVAAFAVSGYASSEGRNCKPFNPLLGETYEADYPEKGIRFFSEKVSHHPTLIACHCEGRGWKFWADSNIHSKFRGRSIQLDPVGVLTLEFNDGEIFQWSKVTTTIYNLILGKIYCDHHGNMDIRGNRKYSCRLKFKEQTILDRNPRQVHGFVEDVTGKKVATLFGKWDDSMYYMSGNVNVKPKDLNSPNASLLWKRTMASPNVSRYNLTPFAMTLNELTPGLKENLPPTDSRLRPDQRHLENGEYDKANLEKQRLEKRQRMSRKIQENGWKPRWFRREGESGTFRYIGGYWEARELRSWDGCPDIFSEINEESADSLGAF</sequence>
<evidence type="ECO:0000256" key="7">
    <source>
        <dbReference type="SAM" id="Coils"/>
    </source>
</evidence>
<dbReference type="FunFam" id="2.40.160.120:FF:000006">
    <property type="entry name" value="oxysterol-binding protein-related protein 1D isoform X1"/>
    <property type="match status" value="1"/>
</dbReference>
<evidence type="ECO:0000313" key="11">
    <source>
        <dbReference type="Proteomes" id="UP001374535"/>
    </source>
</evidence>
<dbReference type="PANTHER" id="PTHR10972:SF88">
    <property type="entry name" value="OXYSTEROL-BINDING PROTEIN-RELATED PROTEIN 2B"/>
    <property type="match status" value="1"/>
</dbReference>
<dbReference type="Gene3D" id="3.30.70.3490">
    <property type="match status" value="1"/>
</dbReference>
<evidence type="ECO:0000259" key="9">
    <source>
        <dbReference type="PROSITE" id="PS50003"/>
    </source>
</evidence>
<evidence type="ECO:0000256" key="5">
    <source>
        <dbReference type="ARBA" id="ARBA00023055"/>
    </source>
</evidence>
<keyword evidence="11" id="KW-1185">Reference proteome</keyword>
<organism evidence="10 11">
    <name type="scientific">Vigna mungo</name>
    <name type="common">Black gram</name>
    <name type="synonym">Phaseolus mungo</name>
    <dbReference type="NCBI Taxonomy" id="3915"/>
    <lineage>
        <taxon>Eukaryota</taxon>
        <taxon>Viridiplantae</taxon>
        <taxon>Streptophyta</taxon>
        <taxon>Embryophyta</taxon>
        <taxon>Tracheophyta</taxon>
        <taxon>Spermatophyta</taxon>
        <taxon>Magnoliopsida</taxon>
        <taxon>eudicotyledons</taxon>
        <taxon>Gunneridae</taxon>
        <taxon>Pentapetalae</taxon>
        <taxon>rosids</taxon>
        <taxon>fabids</taxon>
        <taxon>Fabales</taxon>
        <taxon>Fabaceae</taxon>
        <taxon>Papilionoideae</taxon>
        <taxon>50 kb inversion clade</taxon>
        <taxon>NPAAA clade</taxon>
        <taxon>indigoferoid/millettioid clade</taxon>
        <taxon>Phaseoleae</taxon>
        <taxon>Vigna</taxon>
    </lineage>
</organism>
<gene>
    <name evidence="10" type="ORF">V8G54_015942</name>
</gene>
<protein>
    <recommendedName>
        <fullName evidence="9">PH domain-containing protein</fullName>
    </recommendedName>
</protein>
<dbReference type="PANTHER" id="PTHR10972">
    <property type="entry name" value="OXYSTEROL-BINDING PROTEIN-RELATED"/>
    <property type="match status" value="1"/>
</dbReference>
<feature type="coiled-coil region" evidence="7">
    <location>
        <begin position="723"/>
        <end position="752"/>
    </location>
</feature>
<proteinExistence type="inferred from homology"/>
<dbReference type="Proteomes" id="UP001374535">
    <property type="component" value="Chromosome 5"/>
</dbReference>
<comment type="similarity">
    <text evidence="2">Belongs to the OSBP family.</text>
</comment>
<reference evidence="10 11" key="1">
    <citation type="journal article" date="2023" name="Life. Sci Alliance">
        <title>Evolutionary insights into 3D genome organization and epigenetic landscape of Vigna mungo.</title>
        <authorList>
            <person name="Junaid A."/>
            <person name="Singh B."/>
            <person name="Bhatia S."/>
        </authorList>
    </citation>
    <scope>NUCLEOTIDE SEQUENCE [LARGE SCALE GENOMIC DNA]</scope>
    <source>
        <strain evidence="10">Urdbean</strain>
    </source>
</reference>
<dbReference type="Pfam" id="PF01237">
    <property type="entry name" value="Oxysterol_BP"/>
    <property type="match status" value="1"/>
</dbReference>
<dbReference type="GO" id="GO:0006869">
    <property type="term" value="P:lipid transport"/>
    <property type="evidence" value="ECO:0007669"/>
    <property type="project" value="UniProtKB-KW"/>
</dbReference>
<dbReference type="InterPro" id="IPR000648">
    <property type="entry name" value="Oxysterol-bd"/>
</dbReference>
<keyword evidence="8" id="KW-0812">Transmembrane</keyword>
<dbReference type="AlphaFoldDB" id="A0AAQ3NLB6"/>
<dbReference type="GO" id="GO:0032934">
    <property type="term" value="F:sterol binding"/>
    <property type="evidence" value="ECO:0007669"/>
    <property type="project" value="TreeGrafter"/>
</dbReference>
<dbReference type="InterPro" id="IPR037239">
    <property type="entry name" value="OSBP_sf"/>
</dbReference>
<keyword evidence="3" id="KW-0813">Transport</keyword>
<evidence type="ECO:0000256" key="4">
    <source>
        <dbReference type="ARBA" id="ARBA00023054"/>
    </source>
</evidence>
<dbReference type="SUPFAM" id="SSF144000">
    <property type="entry name" value="Oxysterol-binding protein-like"/>
    <property type="match status" value="1"/>
</dbReference>
<keyword evidence="8" id="KW-0472">Membrane</keyword>
<dbReference type="GO" id="GO:0005829">
    <property type="term" value="C:cytosol"/>
    <property type="evidence" value="ECO:0007669"/>
    <property type="project" value="TreeGrafter"/>
</dbReference>
<dbReference type="InterPro" id="IPR001849">
    <property type="entry name" value="PH_domain"/>
</dbReference>
<keyword evidence="8" id="KW-1133">Transmembrane helix</keyword>
<keyword evidence="5" id="KW-0445">Lipid transport</keyword>
<evidence type="ECO:0000256" key="1">
    <source>
        <dbReference type="ARBA" id="ARBA00003361"/>
    </source>
</evidence>
<dbReference type="EMBL" id="CP144696">
    <property type="protein sequence ID" value="WVZ11412.1"/>
    <property type="molecule type" value="Genomic_DNA"/>
</dbReference>
<evidence type="ECO:0000256" key="3">
    <source>
        <dbReference type="ARBA" id="ARBA00022448"/>
    </source>
</evidence>
<keyword evidence="4 7" id="KW-0175">Coiled coil</keyword>
<dbReference type="Pfam" id="PF15413">
    <property type="entry name" value="PH_11"/>
    <property type="match status" value="1"/>
</dbReference>
<dbReference type="GO" id="GO:0016020">
    <property type="term" value="C:membrane"/>
    <property type="evidence" value="ECO:0007669"/>
    <property type="project" value="TreeGrafter"/>
</dbReference>
<dbReference type="InterPro" id="IPR011993">
    <property type="entry name" value="PH-like_dom_sf"/>
</dbReference>
<dbReference type="SUPFAM" id="SSF50729">
    <property type="entry name" value="PH domain-like"/>
    <property type="match status" value="1"/>
</dbReference>
<dbReference type="PROSITE" id="PS50003">
    <property type="entry name" value="PH_DOMAIN"/>
    <property type="match status" value="1"/>
</dbReference>
<evidence type="ECO:0000256" key="8">
    <source>
        <dbReference type="SAM" id="Phobius"/>
    </source>
</evidence>
<dbReference type="Gene3D" id="2.40.160.120">
    <property type="match status" value="1"/>
</dbReference>
<name>A0AAQ3NLB6_VIGMU</name>
<evidence type="ECO:0000256" key="2">
    <source>
        <dbReference type="ARBA" id="ARBA00008842"/>
    </source>
</evidence>
<evidence type="ECO:0000313" key="10">
    <source>
        <dbReference type="EMBL" id="WVZ11412.1"/>
    </source>
</evidence>
<dbReference type="Gene3D" id="2.30.29.30">
    <property type="entry name" value="Pleckstrin-homology domain (PH domain)/Phosphotyrosine-binding domain (PTB)"/>
    <property type="match status" value="1"/>
</dbReference>
<dbReference type="SMART" id="SM00233">
    <property type="entry name" value="PH"/>
    <property type="match status" value="1"/>
</dbReference>
<accession>A0AAQ3NLB6</accession>
<comment type="function">
    <text evidence="1">May be involved in the transport of sterols.</text>
</comment>
<evidence type="ECO:0000256" key="6">
    <source>
        <dbReference type="ARBA" id="ARBA00023121"/>
    </source>
</evidence>
<dbReference type="FunFam" id="3.30.70.3490:FF:000013">
    <property type="entry name" value="Oxysterol-binding protein-related protein 2A"/>
    <property type="match status" value="1"/>
</dbReference>
<feature type="transmembrane region" description="Helical" evidence="8">
    <location>
        <begin position="280"/>
        <end position="298"/>
    </location>
</feature>